<name>G0R368_ICHMU</name>
<organism evidence="6 7">
    <name type="scientific">Ichthyophthirius multifiliis</name>
    <name type="common">White spot disease agent</name>
    <name type="synonym">Ich</name>
    <dbReference type="NCBI Taxonomy" id="5932"/>
    <lineage>
        <taxon>Eukaryota</taxon>
        <taxon>Sar</taxon>
        <taxon>Alveolata</taxon>
        <taxon>Ciliophora</taxon>
        <taxon>Intramacronucleata</taxon>
        <taxon>Oligohymenophorea</taxon>
        <taxon>Hymenostomatida</taxon>
        <taxon>Ophryoglenina</taxon>
        <taxon>Ichthyophthirius</taxon>
    </lineage>
</organism>
<proteinExistence type="inferred from homology"/>
<evidence type="ECO:0000256" key="2">
    <source>
        <dbReference type="ARBA" id="ARBA00022438"/>
    </source>
</evidence>
<dbReference type="AlphaFoldDB" id="G0R368"/>
<feature type="domain" description="Cytosol aminopeptidase" evidence="5">
    <location>
        <begin position="349"/>
        <end position="356"/>
    </location>
</feature>
<accession>G0R368</accession>
<dbReference type="OMA" id="GMYTMKY"/>
<evidence type="ECO:0000313" key="7">
    <source>
        <dbReference type="Proteomes" id="UP000008983"/>
    </source>
</evidence>
<dbReference type="OrthoDB" id="412814at2759"/>
<dbReference type="InParanoid" id="G0R368"/>
<dbReference type="STRING" id="857967.G0R368"/>
<keyword evidence="4 6" id="KW-0378">Hydrolase</keyword>
<comment type="similarity">
    <text evidence="1">Belongs to the peptidase M17 family.</text>
</comment>
<sequence>MKRHIPFDYTKDNSLIPTYTSQKGLPQQKIQALVSVLSDKDLENHPAYLSQHLKNTHLVTDLKKSVQTLFGLNDDLFEICYVTYIQKTECPNEQYKTGQALSKFLIEKKFKDLNLVFSENFSSTFFPEFFYGLTMHNWKNELKSYPEDEENNNFKPFQKIHVFSPNFSHDDQQFQSLQKIALCNIQGRNLLFTRANIATPEYMLNWCQNLVQQHKDKMQIEYIKGQDLEKKGLNLIWNVGKGSANTPNLTTVCYWGNPENKNDVYGLVGKGVCFDSGGLSLKQQLMEKMYQDKGGACTALAVLNAVVNLNLKINIVCTLGFVENFISSNCYRNSDIITSYKGITVEVLNTDAEGRLVLADCLAYQQDVYKPHTIFDFATLTGACIVALGGSACGLFSTDDDLANELHQLSKQSHQLFWRLPLDQFPRENTLNPTADIQNLGKVGYAGSGTAAAFLEKFVEKNVKWAHIDIAGTVLFGNDVYGVRTILEYYKKRI</sequence>
<dbReference type="InterPro" id="IPR011356">
    <property type="entry name" value="Leucine_aapep/pepB"/>
</dbReference>
<dbReference type="InterPro" id="IPR000819">
    <property type="entry name" value="Peptidase_M17_C"/>
</dbReference>
<dbReference type="PANTHER" id="PTHR11963:SF23">
    <property type="entry name" value="CYTOSOL AMINOPEPTIDASE"/>
    <property type="match status" value="1"/>
</dbReference>
<dbReference type="EC" id="3.4.11.1" evidence="6"/>
<dbReference type="Gene3D" id="3.40.630.10">
    <property type="entry name" value="Zn peptidases"/>
    <property type="match status" value="1"/>
</dbReference>
<dbReference type="PANTHER" id="PTHR11963">
    <property type="entry name" value="LEUCINE AMINOPEPTIDASE-RELATED"/>
    <property type="match status" value="1"/>
</dbReference>
<dbReference type="RefSeq" id="XP_004027436.1">
    <property type="nucleotide sequence ID" value="XM_004027387.1"/>
</dbReference>
<dbReference type="GO" id="GO:0005737">
    <property type="term" value="C:cytoplasm"/>
    <property type="evidence" value="ECO:0007669"/>
    <property type="project" value="InterPro"/>
</dbReference>
<evidence type="ECO:0000256" key="3">
    <source>
        <dbReference type="ARBA" id="ARBA00022670"/>
    </source>
</evidence>
<keyword evidence="3" id="KW-0645">Protease</keyword>
<dbReference type="Proteomes" id="UP000008983">
    <property type="component" value="Unassembled WGS sequence"/>
</dbReference>
<dbReference type="GO" id="GO:0030145">
    <property type="term" value="F:manganese ion binding"/>
    <property type="evidence" value="ECO:0007669"/>
    <property type="project" value="InterPro"/>
</dbReference>
<evidence type="ECO:0000256" key="1">
    <source>
        <dbReference type="ARBA" id="ARBA00009528"/>
    </source>
</evidence>
<gene>
    <name evidence="6" type="ORF">IMG5_183480</name>
</gene>
<protein>
    <submittedName>
        <fullName evidence="6">Leucyl aminopeptidase, putative</fullName>
        <ecNumber evidence="6">3.4.11.1</ecNumber>
    </submittedName>
</protein>
<dbReference type="CDD" id="cd00433">
    <property type="entry name" value="Peptidase_M17"/>
    <property type="match status" value="1"/>
</dbReference>
<evidence type="ECO:0000313" key="6">
    <source>
        <dbReference type="EMBL" id="EGR28091.1"/>
    </source>
</evidence>
<dbReference type="GO" id="GO:0070006">
    <property type="term" value="F:metalloaminopeptidase activity"/>
    <property type="evidence" value="ECO:0007669"/>
    <property type="project" value="InterPro"/>
</dbReference>
<dbReference type="GO" id="GO:0006508">
    <property type="term" value="P:proteolysis"/>
    <property type="evidence" value="ECO:0007669"/>
    <property type="project" value="UniProtKB-KW"/>
</dbReference>
<keyword evidence="7" id="KW-1185">Reference proteome</keyword>
<dbReference type="Pfam" id="PF00883">
    <property type="entry name" value="Peptidase_M17"/>
    <property type="match status" value="1"/>
</dbReference>
<reference evidence="6 7" key="1">
    <citation type="submission" date="2011-07" db="EMBL/GenBank/DDBJ databases">
        <authorList>
            <person name="Coyne R."/>
            <person name="Brami D."/>
            <person name="Johnson J."/>
            <person name="Hostetler J."/>
            <person name="Hannick L."/>
            <person name="Clark T."/>
            <person name="Cassidy-Hanley D."/>
            <person name="Inman J."/>
        </authorList>
    </citation>
    <scope>NUCLEOTIDE SEQUENCE [LARGE SCALE GENOMIC DNA]</scope>
    <source>
        <strain evidence="6 7">G5</strain>
    </source>
</reference>
<dbReference type="FunCoup" id="G0R368">
    <property type="interactions" value="178"/>
</dbReference>
<evidence type="ECO:0000256" key="4">
    <source>
        <dbReference type="ARBA" id="ARBA00022801"/>
    </source>
</evidence>
<dbReference type="SUPFAM" id="SSF53187">
    <property type="entry name" value="Zn-dependent exopeptidases"/>
    <property type="match status" value="1"/>
</dbReference>
<dbReference type="eggNOG" id="KOG2597">
    <property type="taxonomic scope" value="Eukaryota"/>
</dbReference>
<evidence type="ECO:0000259" key="5">
    <source>
        <dbReference type="PROSITE" id="PS00631"/>
    </source>
</evidence>
<dbReference type="PRINTS" id="PR00481">
    <property type="entry name" value="LAMNOPPTDASE"/>
</dbReference>
<keyword evidence="2 6" id="KW-0031">Aminopeptidase</keyword>
<dbReference type="GeneID" id="14904173"/>
<dbReference type="PROSITE" id="PS00631">
    <property type="entry name" value="CYTOSOL_AP"/>
    <property type="match status" value="1"/>
</dbReference>
<dbReference type="EMBL" id="GL984293">
    <property type="protein sequence ID" value="EGR28091.1"/>
    <property type="molecule type" value="Genomic_DNA"/>
</dbReference>